<comment type="caution">
    <text evidence="1">The sequence shown here is derived from an EMBL/GenBank/DDBJ whole genome shotgun (WGS) entry which is preliminary data.</text>
</comment>
<name>A0AAE3QSD1_9BACT</name>
<dbReference type="AlphaFoldDB" id="A0AAE3QSD1"/>
<evidence type="ECO:0000313" key="1">
    <source>
        <dbReference type="EMBL" id="MDJ1484542.1"/>
    </source>
</evidence>
<gene>
    <name evidence="1" type="ORF">QNI16_28850</name>
</gene>
<evidence type="ECO:0000313" key="2">
    <source>
        <dbReference type="Proteomes" id="UP001241110"/>
    </source>
</evidence>
<organism evidence="1 2">
    <name type="scientific">Xanthocytophaga flava</name>
    <dbReference type="NCBI Taxonomy" id="3048013"/>
    <lineage>
        <taxon>Bacteria</taxon>
        <taxon>Pseudomonadati</taxon>
        <taxon>Bacteroidota</taxon>
        <taxon>Cytophagia</taxon>
        <taxon>Cytophagales</taxon>
        <taxon>Rhodocytophagaceae</taxon>
        <taxon>Xanthocytophaga</taxon>
    </lineage>
</organism>
<dbReference type="EMBL" id="JASJOS010000015">
    <property type="protein sequence ID" value="MDJ1484542.1"/>
    <property type="molecule type" value="Genomic_DNA"/>
</dbReference>
<proteinExistence type="predicted"/>
<protein>
    <submittedName>
        <fullName evidence="1">Uncharacterized protein</fullName>
    </submittedName>
</protein>
<dbReference type="RefSeq" id="WP_313985993.1">
    <property type="nucleotide sequence ID" value="NZ_JASJOS010000015.1"/>
</dbReference>
<accession>A0AAE3QSD1</accession>
<sequence>MANKKTASLCKEKSDKYLVYRFGTTAKTELQYPEQLDESSWKKFTFRYYQRTGGKEADAKDLNWLSFSNKGTEYTVYSEFYSQSNLSKVGIMVTTLEGKDIDIKGLAQTQTGKITSFKQSAKIDKEEY</sequence>
<dbReference type="Proteomes" id="UP001241110">
    <property type="component" value="Unassembled WGS sequence"/>
</dbReference>
<reference evidence="1" key="1">
    <citation type="submission" date="2023-05" db="EMBL/GenBank/DDBJ databases">
        <authorList>
            <person name="Zhang X."/>
        </authorList>
    </citation>
    <scope>NUCLEOTIDE SEQUENCE</scope>
    <source>
        <strain evidence="1">YF14B1</strain>
    </source>
</reference>